<organism evidence="7 8">
    <name type="scientific">Parthenolecanium corni</name>
    <dbReference type="NCBI Taxonomy" id="536013"/>
    <lineage>
        <taxon>Eukaryota</taxon>
        <taxon>Metazoa</taxon>
        <taxon>Ecdysozoa</taxon>
        <taxon>Arthropoda</taxon>
        <taxon>Hexapoda</taxon>
        <taxon>Insecta</taxon>
        <taxon>Pterygota</taxon>
        <taxon>Neoptera</taxon>
        <taxon>Paraneoptera</taxon>
        <taxon>Hemiptera</taxon>
        <taxon>Sternorrhyncha</taxon>
        <taxon>Coccoidea</taxon>
        <taxon>Coccidae</taxon>
        <taxon>Parthenolecanium</taxon>
    </lineage>
</organism>
<dbReference type="EMBL" id="JBBCAQ010000022">
    <property type="protein sequence ID" value="KAK7590666.1"/>
    <property type="molecule type" value="Genomic_DNA"/>
</dbReference>
<dbReference type="FunFam" id="2.30.30.40:FF:000072">
    <property type="entry name" value="Unconventional Myosin IB"/>
    <property type="match status" value="1"/>
</dbReference>
<evidence type="ECO:0000259" key="5">
    <source>
        <dbReference type="PROSITE" id="PS50003"/>
    </source>
</evidence>
<dbReference type="InterPro" id="IPR011993">
    <property type="entry name" value="PH-like_dom_sf"/>
</dbReference>
<dbReference type="SMART" id="SM00233">
    <property type="entry name" value="PH"/>
    <property type="match status" value="1"/>
</dbReference>
<dbReference type="Pfam" id="PF00621">
    <property type="entry name" value="RhoGEF"/>
    <property type="match status" value="1"/>
</dbReference>
<name>A0AAN9TI84_9HEMI</name>
<evidence type="ECO:0000313" key="7">
    <source>
        <dbReference type="EMBL" id="KAK7590666.1"/>
    </source>
</evidence>
<dbReference type="SUPFAM" id="SSF48065">
    <property type="entry name" value="DBL homology domain (DH-domain)"/>
    <property type="match status" value="1"/>
</dbReference>
<dbReference type="Gene3D" id="1.20.900.10">
    <property type="entry name" value="Dbl homology (DH) domain"/>
    <property type="match status" value="1"/>
</dbReference>
<feature type="domain" description="SH3" evidence="4">
    <location>
        <begin position="6"/>
        <end position="65"/>
    </location>
</feature>
<dbReference type="InterPro" id="IPR000219">
    <property type="entry name" value="DH_dom"/>
</dbReference>
<dbReference type="SUPFAM" id="SSF50044">
    <property type="entry name" value="SH3-domain"/>
    <property type="match status" value="1"/>
</dbReference>
<dbReference type="PROSITE" id="PS50010">
    <property type="entry name" value="DH_2"/>
    <property type="match status" value="1"/>
</dbReference>
<dbReference type="CDD" id="cd00160">
    <property type="entry name" value="RhoGEF"/>
    <property type="match status" value="1"/>
</dbReference>
<evidence type="ECO:0000256" key="2">
    <source>
        <dbReference type="PROSITE-ProRule" id="PRU00192"/>
    </source>
</evidence>
<dbReference type="GO" id="GO:0016192">
    <property type="term" value="P:vesicle-mediated transport"/>
    <property type="evidence" value="ECO:0007669"/>
    <property type="project" value="UniProtKB-ARBA"/>
</dbReference>
<dbReference type="AlphaFoldDB" id="A0AAN9TI84"/>
<keyword evidence="8" id="KW-1185">Reference proteome</keyword>
<dbReference type="InterPro" id="IPR001849">
    <property type="entry name" value="PH_domain"/>
</dbReference>
<evidence type="ECO:0000259" key="6">
    <source>
        <dbReference type="PROSITE" id="PS50010"/>
    </source>
</evidence>
<gene>
    <name evidence="7" type="ORF">V9T40_002279</name>
</gene>
<dbReference type="Gene3D" id="2.30.30.40">
    <property type="entry name" value="SH3 Domains"/>
    <property type="match status" value="1"/>
</dbReference>
<evidence type="ECO:0000313" key="8">
    <source>
        <dbReference type="Proteomes" id="UP001367676"/>
    </source>
</evidence>
<dbReference type="InterPro" id="IPR036028">
    <property type="entry name" value="SH3-like_dom_sf"/>
</dbReference>
<evidence type="ECO:0000259" key="4">
    <source>
        <dbReference type="PROSITE" id="PS50002"/>
    </source>
</evidence>
<feature type="domain" description="PH" evidence="5">
    <location>
        <begin position="292"/>
        <end position="394"/>
    </location>
</feature>
<dbReference type="InterPro" id="IPR001452">
    <property type="entry name" value="SH3_domain"/>
</dbReference>
<accession>A0AAN9TI84</accession>
<dbReference type="SMART" id="SM00326">
    <property type="entry name" value="SH3"/>
    <property type="match status" value="1"/>
</dbReference>
<feature type="region of interest" description="Disordered" evidence="3">
    <location>
        <begin position="754"/>
        <end position="799"/>
    </location>
</feature>
<dbReference type="Pfam" id="PF00169">
    <property type="entry name" value="PH"/>
    <property type="match status" value="1"/>
</dbReference>
<dbReference type="Pfam" id="PF00018">
    <property type="entry name" value="SH3_1"/>
    <property type="match status" value="1"/>
</dbReference>
<dbReference type="SMART" id="SM00325">
    <property type="entry name" value="RhoGEF"/>
    <property type="match status" value="1"/>
</dbReference>
<feature type="compositionally biased region" description="Low complexity" evidence="3">
    <location>
        <begin position="786"/>
        <end position="796"/>
    </location>
</feature>
<evidence type="ECO:0000256" key="1">
    <source>
        <dbReference type="ARBA" id="ARBA00022443"/>
    </source>
</evidence>
<dbReference type="Gene3D" id="2.30.29.30">
    <property type="entry name" value="Pleckstrin-homology domain (PH domain)/Phosphotyrosine-binding domain (PTB)"/>
    <property type="match status" value="1"/>
</dbReference>
<reference evidence="7 8" key="1">
    <citation type="submission" date="2024-03" db="EMBL/GenBank/DDBJ databases">
        <title>Adaptation during the transition from Ophiocordyceps entomopathogen to insect associate is accompanied by gene loss and intensified selection.</title>
        <authorList>
            <person name="Ward C.M."/>
            <person name="Onetto C.A."/>
            <person name="Borneman A.R."/>
        </authorList>
    </citation>
    <scope>NUCLEOTIDE SEQUENCE [LARGE SCALE GENOMIC DNA]</scope>
    <source>
        <strain evidence="7">AWRI1</strain>
        <tissue evidence="7">Single Adult Female</tissue>
    </source>
</reference>
<dbReference type="PANTHER" id="PTHR46026:SF1">
    <property type="entry name" value="RHO-TYPE GUANINE NUCLEOTIDE EXCHANGE FACTOR, ISOFORM F"/>
    <property type="match status" value="1"/>
</dbReference>
<proteinExistence type="predicted"/>
<sequence>MTTEKKPPFLVQAVYSFKGQNNDELCFRKNDVITVTQVEEGGWWEGTLKDKTGWFPSNYVKEYKADAPPVMTTNTLSKSSVDLLAQQVTNRSVIIKDLIDSERAHVIELDNLVNKFLVPINCSGTLNWEDYNGLVSNITEIVDVHENLLKNLIECSSAPPDQQRIGRVFLSIAVKLKQVHEKYCNSHPKAVLILEKYKDELNKLMEMNGAASPGTLVLVAGLSKPFRRLDKYNGMLQELKRYMEESHVDRGDVSRSVSVYKDLATTCSSIRRQKELELQILNGGVRGWEGDDLTSLGTILRIGSVAIGPELKDRYLVLFPTTLLILSVSNTMTEFVYEGKLPLTGIKVTKVENSDDSYRNAFEIKGPMIEEIIAICQTKEDQQTWVNDINKQISAAKQLSSSTSPSASTKAAPAHVFSSTHASNASAAAAPKPPPHAVSSIPYVHLSMYFARLVRKRVITRKVLKKLLYKEFFHRCDTEHVPRRRVHRAEYVIYPEKASVTWISSSSDSSAVGDVPGRLAVPQPSASRLSGCSSMADQESVGSERTSSFSYVCQPRRASKPVYRATLQVDGGDDGDVTYGSELKCGAPKLNLVCEDLSKMDDDTEMRYQLCDRYNFQRETCQSEPPPGERQSYLRPHSAAGFKSFSINCCSTTLRADVLAPAPSHDLSARLAADQQQQQPRYCSSYRISAPRASSSSSVDEPPIQRYHSTLNVDHVSDDGGRTVGELERCCVEQLAANDTSKLSLRSSDSGLADITSPFVNRQTRDPANTESGSSGNFETNGSYASPFDTTPYSSTSDDDKYAIEQRIETSADEPPATFKSGMYAHWWLKTKIPMSALQTSATSRFNSNTGKLSQHSHIQCIPKTNQTHPWSITKLRPSPPMRCFLSNGVKSSRISSKLCERSFTEDAQILQVIESYCTTAKLRYTVNSVDLSHLRDFSSSTEMLPINRAPNGRRIRGPTWCCGSFVLQTLAEADFD</sequence>
<dbReference type="Proteomes" id="UP001367676">
    <property type="component" value="Unassembled WGS sequence"/>
</dbReference>
<dbReference type="PROSITE" id="PS50002">
    <property type="entry name" value="SH3"/>
    <property type="match status" value="1"/>
</dbReference>
<dbReference type="PRINTS" id="PR00452">
    <property type="entry name" value="SH3DOMAIN"/>
</dbReference>
<dbReference type="PROSITE" id="PS50003">
    <property type="entry name" value="PH_DOMAIN"/>
    <property type="match status" value="1"/>
</dbReference>
<evidence type="ECO:0000256" key="3">
    <source>
        <dbReference type="SAM" id="MobiDB-lite"/>
    </source>
</evidence>
<dbReference type="InterPro" id="IPR035899">
    <property type="entry name" value="DBL_dom_sf"/>
</dbReference>
<keyword evidence="1 2" id="KW-0728">SH3 domain</keyword>
<dbReference type="PANTHER" id="PTHR46026">
    <property type="entry name" value="RHO-TYPE GUANINE NUCLEOTIDE EXCHANGE FACTOR, ISOFORM F"/>
    <property type="match status" value="1"/>
</dbReference>
<feature type="compositionally biased region" description="Polar residues" evidence="3">
    <location>
        <begin position="758"/>
        <end position="784"/>
    </location>
</feature>
<evidence type="ECO:0008006" key="9">
    <source>
        <dbReference type="Google" id="ProtNLM"/>
    </source>
</evidence>
<dbReference type="CDD" id="cd11877">
    <property type="entry name" value="SH3_PIX"/>
    <property type="match status" value="1"/>
</dbReference>
<feature type="domain" description="DH" evidence="6">
    <location>
        <begin position="90"/>
        <end position="270"/>
    </location>
</feature>
<comment type="caution">
    <text evidence="7">The sequence shown here is derived from an EMBL/GenBank/DDBJ whole genome shotgun (WGS) entry which is preliminary data.</text>
</comment>
<dbReference type="GO" id="GO:0005085">
    <property type="term" value="F:guanyl-nucleotide exchange factor activity"/>
    <property type="evidence" value="ECO:0007669"/>
    <property type="project" value="InterPro"/>
</dbReference>
<protein>
    <recommendedName>
        <fullName evidence="9">Rho guanine nucleotide exchange factor 7</fullName>
    </recommendedName>
</protein>
<dbReference type="SUPFAM" id="SSF50729">
    <property type="entry name" value="PH domain-like"/>
    <property type="match status" value="1"/>
</dbReference>
<dbReference type="GO" id="GO:0005737">
    <property type="term" value="C:cytoplasm"/>
    <property type="evidence" value="ECO:0007669"/>
    <property type="project" value="TreeGrafter"/>
</dbReference>